<feature type="transmembrane region" description="Helical" evidence="6">
    <location>
        <begin position="135"/>
        <end position="153"/>
    </location>
</feature>
<feature type="transmembrane region" description="Helical" evidence="6">
    <location>
        <begin position="244"/>
        <end position="266"/>
    </location>
</feature>
<dbReference type="Proteomes" id="UP000589896">
    <property type="component" value="Unassembled WGS sequence"/>
</dbReference>
<dbReference type="InterPro" id="IPR004633">
    <property type="entry name" value="NaPi_cotrn-rel/YqeW-like"/>
</dbReference>
<keyword evidence="4 6" id="KW-1133">Transmembrane helix</keyword>
<evidence type="ECO:0000256" key="3">
    <source>
        <dbReference type="ARBA" id="ARBA00022692"/>
    </source>
</evidence>
<keyword evidence="3 6" id="KW-0812">Transmembrane</keyword>
<dbReference type="NCBIfam" id="TIGR00704">
    <property type="entry name" value="NaPi_cotrn_rel"/>
    <property type="match status" value="1"/>
</dbReference>
<evidence type="ECO:0000313" key="7">
    <source>
        <dbReference type="EMBL" id="NYZ62943.1"/>
    </source>
</evidence>
<feature type="transmembrane region" description="Helical" evidence="6">
    <location>
        <begin position="108"/>
        <end position="128"/>
    </location>
</feature>
<comment type="caution">
    <text evidence="7">The sequence shown here is derived from an EMBL/GenBank/DDBJ whole genome shotgun (WGS) entry which is preliminary data.</text>
</comment>
<evidence type="ECO:0000256" key="5">
    <source>
        <dbReference type="ARBA" id="ARBA00023136"/>
    </source>
</evidence>
<dbReference type="RefSeq" id="WP_180545157.1">
    <property type="nucleotide sequence ID" value="NZ_JACCJZ010000016.1"/>
</dbReference>
<dbReference type="EMBL" id="JACCJZ010000016">
    <property type="protein sequence ID" value="NYZ62943.1"/>
    <property type="molecule type" value="Genomic_DNA"/>
</dbReference>
<sequence>MITVLSTVLGGIGLFLLGMVLMTDGLKTLAGDALRRVLARFTGNRLSAVAAGAGITALVQSSSATTLATIGFVSAGLLSFTGAIGVIIGANLGTTSTGWLVSLLGLKFSIAAAALPLVGVGALLRLVGRGRATHVGLVLAGFGLIFVGIDTLQQGMAGIAGRVDLAFAPGAGLWPRLWLVLVGAAMTVVMQSSSAAMATTLTALAGGAIGLDQAAALVIGQNIGTTVTAGLAAIGASVPARRTALVHALFNIGAGAMAFVILPWFVDLMEWVMAADGSGADQALAIAAFHTAFNLLGALVFVPLVPQLARLAQRILPDRHSPLTRHLDPGLREVPAMAVAAAGETLRGVLAVAIRTVRPILLAPGAPPTTRLQPLEAAVEAAARQIEHLNATDPATLARLAAAYHLLDHVRQFVREIANPGARGALDGLPALRAHALVLAADLDVDGARPAPASADGEFVPMPDSRGDSLRAQILEASAAREIGVDEALSALDVLRWMERLRHHACRAQHYLARLDNGVSLAAR</sequence>
<accession>A0A7Z0QT31</accession>
<evidence type="ECO:0000256" key="4">
    <source>
        <dbReference type="ARBA" id="ARBA00022989"/>
    </source>
</evidence>
<proteinExistence type="predicted"/>
<dbReference type="Pfam" id="PF02690">
    <property type="entry name" value="Na_Pi_cotrans"/>
    <property type="match status" value="2"/>
</dbReference>
<dbReference type="GO" id="GO:0005886">
    <property type="term" value="C:plasma membrane"/>
    <property type="evidence" value="ECO:0007669"/>
    <property type="project" value="UniProtKB-SubCell"/>
</dbReference>
<dbReference type="AlphaFoldDB" id="A0A7Z0QT31"/>
<dbReference type="NCBIfam" id="NF037997">
    <property type="entry name" value="Na_Pi_symport"/>
    <property type="match status" value="1"/>
</dbReference>
<feature type="transmembrane region" description="Helical" evidence="6">
    <location>
        <begin position="173"/>
        <end position="190"/>
    </location>
</feature>
<feature type="transmembrane region" description="Helical" evidence="6">
    <location>
        <begin position="286"/>
        <end position="305"/>
    </location>
</feature>
<keyword evidence="5 6" id="KW-0472">Membrane</keyword>
<evidence type="ECO:0000313" key="8">
    <source>
        <dbReference type="Proteomes" id="UP000589896"/>
    </source>
</evidence>
<dbReference type="InterPro" id="IPR003841">
    <property type="entry name" value="Na/Pi_transpt"/>
</dbReference>
<gene>
    <name evidence="7" type="ORF">H0E82_09235</name>
</gene>
<comment type="subcellular location">
    <subcellularLocation>
        <location evidence="1">Cell membrane</location>
        <topology evidence="1">Multi-pass membrane protein</topology>
    </subcellularLocation>
</comment>
<reference evidence="7 8" key="1">
    <citation type="submission" date="2020-07" db="EMBL/GenBank/DDBJ databases">
        <title>isolation of Luteimonas sp. SJ-16.</title>
        <authorList>
            <person name="Huang X.-X."/>
            <person name="Xu L."/>
            <person name="Sun J.-Q."/>
        </authorList>
    </citation>
    <scope>NUCLEOTIDE SEQUENCE [LARGE SCALE GENOMIC DNA]</scope>
    <source>
        <strain evidence="7 8">SJ-16</strain>
    </source>
</reference>
<organism evidence="7 8">
    <name type="scientific">Luteimonas deserti</name>
    <dbReference type="NCBI Taxonomy" id="2752306"/>
    <lineage>
        <taxon>Bacteria</taxon>
        <taxon>Pseudomonadati</taxon>
        <taxon>Pseudomonadota</taxon>
        <taxon>Gammaproteobacteria</taxon>
        <taxon>Lysobacterales</taxon>
        <taxon>Lysobacteraceae</taxon>
        <taxon>Luteimonas</taxon>
    </lineage>
</organism>
<feature type="transmembrane region" description="Helical" evidence="6">
    <location>
        <begin position="38"/>
        <end position="59"/>
    </location>
</feature>
<dbReference type="GO" id="GO:0044341">
    <property type="term" value="P:sodium-dependent phosphate transport"/>
    <property type="evidence" value="ECO:0007669"/>
    <property type="project" value="InterPro"/>
</dbReference>
<name>A0A7Z0QT31_9GAMM</name>
<feature type="transmembrane region" description="Helical" evidence="6">
    <location>
        <begin position="66"/>
        <end position="88"/>
    </location>
</feature>
<keyword evidence="8" id="KW-1185">Reference proteome</keyword>
<dbReference type="PANTHER" id="PTHR10010:SF46">
    <property type="entry name" value="SODIUM-DEPENDENT PHOSPHATE TRANSPORT PROTEIN 2B"/>
    <property type="match status" value="1"/>
</dbReference>
<evidence type="ECO:0000256" key="6">
    <source>
        <dbReference type="SAM" id="Phobius"/>
    </source>
</evidence>
<evidence type="ECO:0000256" key="2">
    <source>
        <dbReference type="ARBA" id="ARBA00022475"/>
    </source>
</evidence>
<keyword evidence="2" id="KW-1003">Cell membrane</keyword>
<protein>
    <submittedName>
        <fullName evidence="7">Na/Pi cotransporter family protein</fullName>
    </submittedName>
</protein>
<dbReference type="GO" id="GO:0005436">
    <property type="term" value="F:sodium:phosphate symporter activity"/>
    <property type="evidence" value="ECO:0007669"/>
    <property type="project" value="InterPro"/>
</dbReference>
<dbReference type="PANTHER" id="PTHR10010">
    <property type="entry name" value="SOLUTE CARRIER FAMILY 34 SODIUM PHOSPHATE , MEMBER 2-RELATED"/>
    <property type="match status" value="1"/>
</dbReference>
<evidence type="ECO:0000256" key="1">
    <source>
        <dbReference type="ARBA" id="ARBA00004651"/>
    </source>
</evidence>